<protein>
    <submittedName>
        <fullName evidence="7">Outer membrane beta-barrel protein</fullName>
    </submittedName>
</protein>
<keyword evidence="3" id="KW-0998">Cell outer membrane</keyword>
<dbReference type="Proteomes" id="UP001596161">
    <property type="component" value="Unassembled WGS sequence"/>
</dbReference>
<evidence type="ECO:0000256" key="4">
    <source>
        <dbReference type="SAM" id="MobiDB-lite"/>
    </source>
</evidence>
<feature type="chain" id="PRO_5047539931" evidence="5">
    <location>
        <begin position="20"/>
        <end position="957"/>
    </location>
</feature>
<organism evidence="7 8">
    <name type="scientific">Adhaeribacter terreus</name>
    <dbReference type="NCBI Taxonomy" id="529703"/>
    <lineage>
        <taxon>Bacteria</taxon>
        <taxon>Pseudomonadati</taxon>
        <taxon>Bacteroidota</taxon>
        <taxon>Cytophagia</taxon>
        <taxon>Cytophagales</taxon>
        <taxon>Hymenobacteraceae</taxon>
        <taxon>Adhaeribacter</taxon>
    </lineage>
</organism>
<feature type="signal peptide" evidence="5">
    <location>
        <begin position="1"/>
        <end position="19"/>
    </location>
</feature>
<keyword evidence="8" id="KW-1185">Reference proteome</keyword>
<gene>
    <name evidence="7" type="ORF">ACFPIB_02820</name>
</gene>
<feature type="compositionally biased region" description="Gly residues" evidence="4">
    <location>
        <begin position="285"/>
        <end position="319"/>
    </location>
</feature>
<evidence type="ECO:0000313" key="7">
    <source>
        <dbReference type="EMBL" id="MFC5269527.1"/>
    </source>
</evidence>
<evidence type="ECO:0000256" key="1">
    <source>
        <dbReference type="ARBA" id="ARBA00004442"/>
    </source>
</evidence>
<feature type="region of interest" description="Disordered" evidence="4">
    <location>
        <begin position="277"/>
        <end position="324"/>
    </location>
</feature>
<dbReference type="Gene3D" id="2.60.40.1120">
    <property type="entry name" value="Carboxypeptidase-like, regulatory domain"/>
    <property type="match status" value="1"/>
</dbReference>
<dbReference type="Gene3D" id="2.40.170.20">
    <property type="entry name" value="TonB-dependent receptor, beta-barrel domain"/>
    <property type="match status" value="1"/>
</dbReference>
<dbReference type="InterPro" id="IPR041700">
    <property type="entry name" value="OMP_b-brl_3"/>
</dbReference>
<keyword evidence="2" id="KW-0472">Membrane</keyword>
<reference evidence="8" key="1">
    <citation type="journal article" date="2019" name="Int. J. Syst. Evol. Microbiol.">
        <title>The Global Catalogue of Microorganisms (GCM) 10K type strain sequencing project: providing services to taxonomists for standard genome sequencing and annotation.</title>
        <authorList>
            <consortium name="The Broad Institute Genomics Platform"/>
            <consortium name="The Broad Institute Genome Sequencing Center for Infectious Disease"/>
            <person name="Wu L."/>
            <person name="Ma J."/>
        </authorList>
    </citation>
    <scope>NUCLEOTIDE SEQUENCE [LARGE SCALE GENOMIC DNA]</scope>
    <source>
        <strain evidence="8">KACC 12602</strain>
    </source>
</reference>
<dbReference type="InterPro" id="IPR036942">
    <property type="entry name" value="Beta-barrel_TonB_sf"/>
</dbReference>
<dbReference type="SUPFAM" id="SSF56935">
    <property type="entry name" value="Porins"/>
    <property type="match status" value="1"/>
</dbReference>
<dbReference type="InterPro" id="IPR008969">
    <property type="entry name" value="CarboxyPept-like_regulatory"/>
</dbReference>
<dbReference type="EMBL" id="JBHSKT010000001">
    <property type="protein sequence ID" value="MFC5269527.1"/>
    <property type="molecule type" value="Genomic_DNA"/>
</dbReference>
<name>A0ABW0E6M0_9BACT</name>
<dbReference type="Pfam" id="PF13620">
    <property type="entry name" value="CarboxypepD_reg"/>
    <property type="match status" value="1"/>
</dbReference>
<sequence>MRSFFVFLFLSFTAQFSFAQGVTVSGRITDKATQAPVSFAQVLLVSLPDSTLKPAQTDLDGRFAFSDVAIGRYAVKVLYLGYKPYRRVIQVAALPIDLGNIGVEEDAKRLKEVEIVGRAATAVQKGDTSEFNSKAFKTNPDASAEDLVQKVPGVTMQNGKVQAQGEEVKKVLVDGKEFFGDDAAATLRNLPAEVIDKIQIFDQQSEQSRFSGFNDGNTSKTINIVTKPNMRNGKFGKVYAGAGTDNRYQAGGNINFMNGDRRVTIIGQTNNINQQNFSSSDLLGVSGGGGQGGRGGRGGMGGRPGGGPGGSWNGNGGGASDFQVSTRNGISKTHAIGLNYADKWGKKVDVTGSYFFNATDNVANQLIFREYVSRTDSGQVYNETSRSDAMNINHRFNFRMEWEIDSMNSIRWQPRLTLQQSDGTSNFFGQTSQFGEFLNSSSSNLNTNLLGYNFNNELLYRHRFAKRGRTFSANFNTDFSDNSGERFLLSEGRSFVQDTLQVTFLNQFSDLNSFSPTLGANLTYTEPLTDKSSLSVDYNASLRRSEADQGTSDYSEAEKAYTLFNPGLSNVFNSNYLTQQVGLGYRYNPSKDLQFMVRGMYQYASLKSEQEFPFQTNIDRKFNNVLPSAMLRYNLTKDKNMRLFYRTSTNAPSINQLQNVIDNSNPQLLTTGNPELRQDYRHFGVFRYSSANPEKSTNFFGMVSGEVAQNYIANSSVISRSANTLPGGIDFGPGKQLSRPENFDGFYRIRSFVNYGIPVTFLKSNLNVNASAIFTRDPSRIDGLLNFAKTQAYSAGIVLSSNISENLDFTISTNPSYNLVENTSQSKSNNNYFNQNSGLRLNWIIWKGLFLQTDLTHQFYNGLAQGIDQNYLLWNAAVGKKLFKNNQGEIKLTGFDLLSQNNSIQRNITGAYIEDVETNVLQRYFMVVFTYNIRAFGGGNAAPEPERRPGTERPYRN</sequence>
<evidence type="ECO:0000256" key="2">
    <source>
        <dbReference type="ARBA" id="ARBA00023136"/>
    </source>
</evidence>
<proteinExistence type="predicted"/>
<evidence type="ECO:0000313" key="8">
    <source>
        <dbReference type="Proteomes" id="UP001596161"/>
    </source>
</evidence>
<evidence type="ECO:0000256" key="3">
    <source>
        <dbReference type="ARBA" id="ARBA00023237"/>
    </source>
</evidence>
<feature type="domain" description="Outer membrane protein beta-barrel" evidence="6">
    <location>
        <begin position="462"/>
        <end position="931"/>
    </location>
</feature>
<evidence type="ECO:0000256" key="5">
    <source>
        <dbReference type="SAM" id="SignalP"/>
    </source>
</evidence>
<accession>A0ABW0E6M0</accession>
<evidence type="ECO:0000259" key="6">
    <source>
        <dbReference type="Pfam" id="PF14905"/>
    </source>
</evidence>
<comment type="caution">
    <text evidence="7">The sequence shown here is derived from an EMBL/GenBank/DDBJ whole genome shotgun (WGS) entry which is preliminary data.</text>
</comment>
<keyword evidence="5" id="KW-0732">Signal</keyword>
<dbReference type="Pfam" id="PF14905">
    <property type="entry name" value="OMP_b-brl_3"/>
    <property type="match status" value="1"/>
</dbReference>
<comment type="subcellular location">
    <subcellularLocation>
        <location evidence="1">Cell outer membrane</location>
    </subcellularLocation>
</comment>
<dbReference type="RefSeq" id="WP_378015903.1">
    <property type="nucleotide sequence ID" value="NZ_JBHSKT010000001.1"/>
</dbReference>
<dbReference type="SUPFAM" id="SSF49464">
    <property type="entry name" value="Carboxypeptidase regulatory domain-like"/>
    <property type="match status" value="1"/>
</dbReference>